<dbReference type="PRINTS" id="PR00320">
    <property type="entry name" value="GPROTEINBRPT"/>
</dbReference>
<dbReference type="Pfam" id="PF00400">
    <property type="entry name" value="WD40"/>
    <property type="match status" value="3"/>
</dbReference>
<dbReference type="STRING" id="578462.A0A0L0S7U8"/>
<keyword evidence="6" id="KW-1185">Reference proteome</keyword>
<accession>A0A0L0S7U8</accession>
<feature type="compositionally biased region" description="Low complexity" evidence="4">
    <location>
        <begin position="208"/>
        <end position="221"/>
    </location>
</feature>
<evidence type="ECO:0000313" key="5">
    <source>
        <dbReference type="EMBL" id="KNE58480.1"/>
    </source>
</evidence>
<dbReference type="VEuPathDB" id="FungiDB:AMAG_04051"/>
<feature type="region of interest" description="Disordered" evidence="4">
    <location>
        <begin position="128"/>
        <end position="153"/>
    </location>
</feature>
<dbReference type="InterPro" id="IPR019775">
    <property type="entry name" value="WD40_repeat_CS"/>
</dbReference>
<reference evidence="6" key="2">
    <citation type="submission" date="2009-11" db="EMBL/GenBank/DDBJ databases">
        <title>The Genome Sequence of Allomyces macrogynus strain ATCC 38327.</title>
        <authorList>
            <consortium name="The Broad Institute Genome Sequencing Platform"/>
            <person name="Russ C."/>
            <person name="Cuomo C."/>
            <person name="Shea T."/>
            <person name="Young S.K."/>
            <person name="Zeng Q."/>
            <person name="Koehrsen M."/>
            <person name="Haas B."/>
            <person name="Borodovsky M."/>
            <person name="Guigo R."/>
            <person name="Alvarado L."/>
            <person name="Berlin A."/>
            <person name="Borenstein D."/>
            <person name="Chen Z."/>
            <person name="Engels R."/>
            <person name="Freedman E."/>
            <person name="Gellesch M."/>
            <person name="Goldberg J."/>
            <person name="Griggs A."/>
            <person name="Gujja S."/>
            <person name="Heiman D."/>
            <person name="Hepburn T."/>
            <person name="Howarth C."/>
            <person name="Jen D."/>
            <person name="Larson L."/>
            <person name="Lewis B."/>
            <person name="Mehta T."/>
            <person name="Park D."/>
            <person name="Pearson M."/>
            <person name="Roberts A."/>
            <person name="Saif S."/>
            <person name="Shenoy N."/>
            <person name="Sisk P."/>
            <person name="Stolte C."/>
            <person name="Sykes S."/>
            <person name="Walk T."/>
            <person name="White J."/>
            <person name="Yandava C."/>
            <person name="Burger G."/>
            <person name="Gray M.W."/>
            <person name="Holland P.W.H."/>
            <person name="King N."/>
            <person name="Lang F.B.F."/>
            <person name="Roger A.J."/>
            <person name="Ruiz-Trillo I."/>
            <person name="Lander E."/>
            <person name="Nusbaum C."/>
        </authorList>
    </citation>
    <scope>NUCLEOTIDE SEQUENCE [LARGE SCALE GENOMIC DNA]</scope>
    <source>
        <strain evidence="6">ATCC 38327</strain>
    </source>
</reference>
<dbReference type="InterPro" id="IPR036322">
    <property type="entry name" value="WD40_repeat_dom_sf"/>
</dbReference>
<dbReference type="AlphaFoldDB" id="A0A0L0S7U8"/>
<evidence type="ECO:0000256" key="3">
    <source>
        <dbReference type="PROSITE-ProRule" id="PRU00221"/>
    </source>
</evidence>
<dbReference type="PANTHER" id="PTHR19848:SF8">
    <property type="entry name" value="F-BOX AND WD REPEAT DOMAIN CONTAINING 7"/>
    <property type="match status" value="1"/>
</dbReference>
<dbReference type="PROSITE" id="PS00678">
    <property type="entry name" value="WD_REPEATS_1"/>
    <property type="match status" value="1"/>
</dbReference>
<gene>
    <name evidence="5" type="ORF">AMAG_04051</name>
</gene>
<dbReference type="Gene3D" id="2.130.10.10">
    <property type="entry name" value="YVTN repeat-like/Quinoprotein amine dehydrogenase"/>
    <property type="match status" value="2"/>
</dbReference>
<keyword evidence="2" id="KW-0677">Repeat</keyword>
<evidence type="ECO:0000256" key="4">
    <source>
        <dbReference type="SAM" id="MobiDB-lite"/>
    </source>
</evidence>
<dbReference type="PROSITE" id="PS50294">
    <property type="entry name" value="WD_REPEATS_REGION"/>
    <property type="match status" value="1"/>
</dbReference>
<protein>
    <submittedName>
        <fullName evidence="5">Uncharacterized protein</fullName>
    </submittedName>
</protein>
<evidence type="ECO:0000313" key="6">
    <source>
        <dbReference type="Proteomes" id="UP000054350"/>
    </source>
</evidence>
<feature type="region of interest" description="Disordered" evidence="4">
    <location>
        <begin position="68"/>
        <end position="113"/>
    </location>
</feature>
<feature type="repeat" description="WD" evidence="3">
    <location>
        <begin position="251"/>
        <end position="296"/>
    </location>
</feature>
<keyword evidence="1 3" id="KW-0853">WD repeat</keyword>
<dbReference type="OrthoDB" id="340259at2759"/>
<dbReference type="SUPFAM" id="SSF50978">
    <property type="entry name" value="WD40 repeat-like"/>
    <property type="match status" value="1"/>
</dbReference>
<dbReference type="Proteomes" id="UP000054350">
    <property type="component" value="Unassembled WGS sequence"/>
</dbReference>
<name>A0A0L0S7U8_ALLM3</name>
<dbReference type="EMBL" id="GG745333">
    <property type="protein sequence ID" value="KNE58480.1"/>
    <property type="molecule type" value="Genomic_DNA"/>
</dbReference>
<evidence type="ECO:0000256" key="1">
    <source>
        <dbReference type="ARBA" id="ARBA00022574"/>
    </source>
</evidence>
<sequence>MGDHAAAPDASSRGAEMARPDQPWLVRWFARLVVNGIMRALGPLLFATSNGLELNRVASLRSGRRLYVHTESPPPRNDDRLARSTGSFSPTADAPRRLASVPPPRSPSLVAQRTPLAVPALAVGDVMSEEESVATETGSPAAGTSEASLSASTSVTASTSVSASQNGPDMAQPASPLLAAARKPMPFGRRHSYVAPGVSSTIATPLHTGSSTSTSSTSSGTAAVPPRVVKPGVYALAFSGDDNYLAVAIKLRGHSMRINALQFTFQHRSSLNELYSASSDGTVRFWDRSKSKPTVVLKTGSAVMSATLLQEDVLATAQFSGAVQGWSIGKREMLWTIDSCFSDSPLTSVIPGPEPHTIITYSKDNVARVIRVASKLVDYSLSHSIQKSSSNFTKMAMSLDNTVLAIGSSDGSILVWDLDRQVLLSVVKQHSSPIAGLAWNLGGNLISVAEDRKLVIWDGRELVNQYLRTGLAGDGAGV</sequence>
<proteinExistence type="predicted"/>
<feature type="repeat" description="WD" evidence="3">
    <location>
        <begin position="385"/>
        <end position="426"/>
    </location>
</feature>
<organism evidence="5 6">
    <name type="scientific">Allomyces macrogynus (strain ATCC 38327)</name>
    <name type="common">Allomyces javanicus var. macrogynus</name>
    <dbReference type="NCBI Taxonomy" id="578462"/>
    <lineage>
        <taxon>Eukaryota</taxon>
        <taxon>Fungi</taxon>
        <taxon>Fungi incertae sedis</taxon>
        <taxon>Blastocladiomycota</taxon>
        <taxon>Blastocladiomycetes</taxon>
        <taxon>Blastocladiales</taxon>
        <taxon>Blastocladiaceae</taxon>
        <taxon>Allomyces</taxon>
    </lineage>
</organism>
<dbReference type="InterPro" id="IPR015943">
    <property type="entry name" value="WD40/YVTN_repeat-like_dom_sf"/>
</dbReference>
<dbReference type="eggNOG" id="KOG0288">
    <property type="taxonomic scope" value="Eukaryota"/>
</dbReference>
<reference evidence="5 6" key="1">
    <citation type="submission" date="2009-11" db="EMBL/GenBank/DDBJ databases">
        <title>Annotation of Allomyces macrogynus ATCC 38327.</title>
        <authorList>
            <consortium name="The Broad Institute Genome Sequencing Platform"/>
            <person name="Russ C."/>
            <person name="Cuomo C."/>
            <person name="Burger G."/>
            <person name="Gray M.W."/>
            <person name="Holland P.W.H."/>
            <person name="King N."/>
            <person name="Lang F.B.F."/>
            <person name="Roger A.J."/>
            <person name="Ruiz-Trillo I."/>
            <person name="Young S.K."/>
            <person name="Zeng Q."/>
            <person name="Gargeya S."/>
            <person name="Fitzgerald M."/>
            <person name="Haas B."/>
            <person name="Abouelleil A."/>
            <person name="Alvarado L."/>
            <person name="Arachchi H.M."/>
            <person name="Berlin A."/>
            <person name="Chapman S.B."/>
            <person name="Gearin G."/>
            <person name="Goldberg J."/>
            <person name="Griggs A."/>
            <person name="Gujja S."/>
            <person name="Hansen M."/>
            <person name="Heiman D."/>
            <person name="Howarth C."/>
            <person name="Larimer J."/>
            <person name="Lui A."/>
            <person name="MacDonald P.J.P."/>
            <person name="McCowen C."/>
            <person name="Montmayeur A."/>
            <person name="Murphy C."/>
            <person name="Neiman D."/>
            <person name="Pearson M."/>
            <person name="Priest M."/>
            <person name="Roberts A."/>
            <person name="Saif S."/>
            <person name="Shea T."/>
            <person name="Sisk P."/>
            <person name="Stolte C."/>
            <person name="Sykes S."/>
            <person name="Wortman J."/>
            <person name="Nusbaum C."/>
            <person name="Birren B."/>
        </authorList>
    </citation>
    <scope>NUCLEOTIDE SEQUENCE [LARGE SCALE GENOMIC DNA]</scope>
    <source>
        <strain evidence="5 6">ATCC 38327</strain>
    </source>
</reference>
<dbReference type="PANTHER" id="PTHR19848">
    <property type="entry name" value="WD40 REPEAT PROTEIN"/>
    <property type="match status" value="1"/>
</dbReference>
<dbReference type="InterPro" id="IPR001680">
    <property type="entry name" value="WD40_rpt"/>
</dbReference>
<evidence type="ECO:0000256" key="2">
    <source>
        <dbReference type="ARBA" id="ARBA00022737"/>
    </source>
</evidence>
<feature type="region of interest" description="Disordered" evidence="4">
    <location>
        <begin position="202"/>
        <end position="223"/>
    </location>
</feature>
<dbReference type="PROSITE" id="PS50082">
    <property type="entry name" value="WD_REPEATS_2"/>
    <property type="match status" value="2"/>
</dbReference>
<dbReference type="InterPro" id="IPR020472">
    <property type="entry name" value="WD40_PAC1"/>
</dbReference>
<dbReference type="SMART" id="SM00320">
    <property type="entry name" value="WD40"/>
    <property type="match status" value="4"/>
</dbReference>
<feature type="compositionally biased region" description="Low complexity" evidence="4">
    <location>
        <begin position="141"/>
        <end position="153"/>
    </location>
</feature>